<evidence type="ECO:0000259" key="10">
    <source>
        <dbReference type="PROSITE" id="PS50048"/>
    </source>
</evidence>
<dbReference type="GO" id="GO:0003677">
    <property type="term" value="F:DNA binding"/>
    <property type="evidence" value="ECO:0007669"/>
    <property type="project" value="UniProtKB-KW"/>
</dbReference>
<feature type="compositionally biased region" description="Acidic residues" evidence="9">
    <location>
        <begin position="271"/>
        <end position="280"/>
    </location>
</feature>
<feature type="compositionally biased region" description="Polar residues" evidence="9">
    <location>
        <begin position="29"/>
        <end position="41"/>
    </location>
</feature>
<dbReference type="PROSITE" id="PS50280">
    <property type="entry name" value="SET"/>
    <property type="match status" value="1"/>
</dbReference>
<organism evidence="13 14">
    <name type="scientific">Exophiala xenobiotica</name>
    <dbReference type="NCBI Taxonomy" id="348802"/>
    <lineage>
        <taxon>Eukaryota</taxon>
        <taxon>Fungi</taxon>
        <taxon>Dikarya</taxon>
        <taxon>Ascomycota</taxon>
        <taxon>Pezizomycotina</taxon>
        <taxon>Eurotiomycetes</taxon>
        <taxon>Chaetothyriomycetidae</taxon>
        <taxon>Chaetothyriales</taxon>
        <taxon>Herpotrichiellaceae</taxon>
        <taxon>Exophiala</taxon>
    </lineage>
</organism>
<keyword evidence="7" id="KW-0539">Nucleus</keyword>
<dbReference type="GO" id="GO:0031507">
    <property type="term" value="P:heterochromatin formation"/>
    <property type="evidence" value="ECO:0007669"/>
    <property type="project" value="TreeGrafter"/>
</dbReference>
<evidence type="ECO:0000256" key="4">
    <source>
        <dbReference type="ARBA" id="ARBA00023015"/>
    </source>
</evidence>
<feature type="domain" description="Zn(2)-C6 fungal-type" evidence="10">
    <location>
        <begin position="331"/>
        <end position="360"/>
    </location>
</feature>
<feature type="compositionally biased region" description="Basic and acidic residues" evidence="9">
    <location>
        <begin position="166"/>
        <end position="176"/>
    </location>
</feature>
<feature type="compositionally biased region" description="Acidic residues" evidence="9">
    <location>
        <begin position="1360"/>
        <end position="1375"/>
    </location>
</feature>
<evidence type="ECO:0000256" key="1">
    <source>
        <dbReference type="ARBA" id="ARBA00022603"/>
    </source>
</evidence>
<feature type="compositionally biased region" description="Acidic residues" evidence="9">
    <location>
        <begin position="1342"/>
        <end position="1351"/>
    </location>
</feature>
<evidence type="ECO:0000256" key="7">
    <source>
        <dbReference type="ARBA" id="ARBA00023242"/>
    </source>
</evidence>
<dbReference type="HOGENOM" id="CLU_003620_0_0_1"/>
<dbReference type="InterPro" id="IPR001138">
    <property type="entry name" value="Zn2Cys6_DnaBD"/>
</dbReference>
<dbReference type="InterPro" id="IPR036864">
    <property type="entry name" value="Zn2-C6_fun-type_DNA-bd_sf"/>
</dbReference>
<dbReference type="STRING" id="348802.A0A0D2CAF7"/>
<dbReference type="Proteomes" id="UP000054342">
    <property type="component" value="Unassembled WGS sequence"/>
</dbReference>
<evidence type="ECO:0000256" key="9">
    <source>
        <dbReference type="SAM" id="MobiDB-lite"/>
    </source>
</evidence>
<feature type="compositionally biased region" description="Polar residues" evidence="9">
    <location>
        <begin position="97"/>
        <end position="134"/>
    </location>
</feature>
<dbReference type="SUPFAM" id="SSF82199">
    <property type="entry name" value="SET domain"/>
    <property type="match status" value="1"/>
</dbReference>
<keyword evidence="4" id="KW-0805">Transcription regulation</keyword>
<dbReference type="GO" id="GO:0003682">
    <property type="term" value="F:chromatin binding"/>
    <property type="evidence" value="ECO:0007669"/>
    <property type="project" value="TreeGrafter"/>
</dbReference>
<dbReference type="InterPro" id="IPR041355">
    <property type="entry name" value="Pre-SET_CXC"/>
</dbReference>
<dbReference type="GO" id="GO:0140951">
    <property type="term" value="F:histone H3K27 trimethyltransferase activity"/>
    <property type="evidence" value="ECO:0007669"/>
    <property type="project" value="UniProtKB-EC"/>
</dbReference>
<dbReference type="Pfam" id="PF00172">
    <property type="entry name" value="Zn_clus"/>
    <property type="match status" value="1"/>
</dbReference>
<dbReference type="GO" id="GO:0000981">
    <property type="term" value="F:DNA-binding transcription factor activity, RNA polymerase II-specific"/>
    <property type="evidence" value="ECO:0007669"/>
    <property type="project" value="InterPro"/>
</dbReference>
<dbReference type="GO" id="GO:0032259">
    <property type="term" value="P:methylation"/>
    <property type="evidence" value="ECO:0007669"/>
    <property type="project" value="UniProtKB-KW"/>
</dbReference>
<evidence type="ECO:0000313" key="13">
    <source>
        <dbReference type="EMBL" id="KIW61961.1"/>
    </source>
</evidence>
<dbReference type="InterPro" id="IPR046341">
    <property type="entry name" value="SET_dom_sf"/>
</dbReference>
<dbReference type="GeneID" id="25323930"/>
<feature type="region of interest" description="Disordered" evidence="9">
    <location>
        <begin position="1276"/>
        <end position="1479"/>
    </location>
</feature>
<dbReference type="Pfam" id="PF18264">
    <property type="entry name" value="preSET_CXC"/>
    <property type="match status" value="1"/>
</dbReference>
<dbReference type="SMART" id="SM00317">
    <property type="entry name" value="SET"/>
    <property type="match status" value="1"/>
</dbReference>
<dbReference type="Pfam" id="PF00856">
    <property type="entry name" value="SET"/>
    <property type="match status" value="1"/>
</dbReference>
<evidence type="ECO:0008006" key="15">
    <source>
        <dbReference type="Google" id="ProtNLM"/>
    </source>
</evidence>
<dbReference type="InterPro" id="IPR001214">
    <property type="entry name" value="SET_dom"/>
</dbReference>
<feature type="domain" description="SET" evidence="11">
    <location>
        <begin position="1123"/>
        <end position="1241"/>
    </location>
</feature>
<feature type="compositionally biased region" description="Polar residues" evidence="9">
    <location>
        <begin position="1276"/>
        <end position="1297"/>
    </location>
</feature>
<evidence type="ECO:0000313" key="14">
    <source>
        <dbReference type="Proteomes" id="UP000054342"/>
    </source>
</evidence>
<dbReference type="Gene3D" id="4.10.240.10">
    <property type="entry name" value="Zn(2)-C6 fungal-type DNA-binding domain"/>
    <property type="match status" value="1"/>
</dbReference>
<dbReference type="PROSITE" id="PS51633">
    <property type="entry name" value="CXC"/>
    <property type="match status" value="1"/>
</dbReference>
<gene>
    <name evidence="13" type="ORF">PV05_02022</name>
</gene>
<evidence type="ECO:0000259" key="11">
    <source>
        <dbReference type="PROSITE" id="PS50280"/>
    </source>
</evidence>
<evidence type="ECO:0000256" key="6">
    <source>
        <dbReference type="ARBA" id="ARBA00023163"/>
    </source>
</evidence>
<dbReference type="PROSITE" id="PS50048">
    <property type="entry name" value="ZN2_CY6_FUNGAL_2"/>
    <property type="match status" value="1"/>
</dbReference>
<dbReference type="InterPro" id="IPR026489">
    <property type="entry name" value="CXC_dom"/>
</dbReference>
<dbReference type="RefSeq" id="XP_013322545.1">
    <property type="nucleotide sequence ID" value="XM_013467091.1"/>
</dbReference>
<dbReference type="GO" id="GO:0008270">
    <property type="term" value="F:zinc ion binding"/>
    <property type="evidence" value="ECO:0007669"/>
    <property type="project" value="InterPro"/>
</dbReference>
<keyword evidence="3" id="KW-0949">S-adenosyl-L-methionine</keyword>
<feature type="region of interest" description="Disordered" evidence="9">
    <location>
        <begin position="97"/>
        <end position="136"/>
    </location>
</feature>
<keyword evidence="5" id="KW-0238">DNA-binding</keyword>
<keyword evidence="14" id="KW-1185">Reference proteome</keyword>
<feature type="compositionally biased region" description="Basic and acidic residues" evidence="9">
    <location>
        <begin position="1463"/>
        <end position="1472"/>
    </location>
</feature>
<dbReference type="PANTHER" id="PTHR45747">
    <property type="entry name" value="HISTONE-LYSINE N-METHYLTRANSFERASE E(Z)"/>
    <property type="match status" value="1"/>
</dbReference>
<evidence type="ECO:0000256" key="2">
    <source>
        <dbReference type="ARBA" id="ARBA00022679"/>
    </source>
</evidence>
<name>A0A0D2CAF7_9EURO</name>
<keyword evidence="1" id="KW-0489">Methyltransferase</keyword>
<feature type="region of interest" description="Disordered" evidence="9">
    <location>
        <begin position="1"/>
        <end position="76"/>
    </location>
</feature>
<proteinExistence type="predicted"/>
<dbReference type="EMBL" id="KN847317">
    <property type="protein sequence ID" value="KIW61961.1"/>
    <property type="molecule type" value="Genomic_DNA"/>
</dbReference>
<dbReference type="GO" id="GO:0005634">
    <property type="term" value="C:nucleus"/>
    <property type="evidence" value="ECO:0007669"/>
    <property type="project" value="TreeGrafter"/>
</dbReference>
<feature type="region of interest" description="Disordered" evidence="9">
    <location>
        <begin position="166"/>
        <end position="240"/>
    </location>
</feature>
<evidence type="ECO:0000256" key="5">
    <source>
        <dbReference type="ARBA" id="ARBA00023125"/>
    </source>
</evidence>
<feature type="compositionally biased region" description="Polar residues" evidence="9">
    <location>
        <begin position="1311"/>
        <end position="1321"/>
    </location>
</feature>
<keyword evidence="2" id="KW-0808">Transferase</keyword>
<evidence type="ECO:0000256" key="8">
    <source>
        <dbReference type="ARBA" id="ARBA00048568"/>
    </source>
</evidence>
<feature type="region of interest" description="Disordered" evidence="9">
    <location>
        <begin position="981"/>
        <end position="1006"/>
    </location>
</feature>
<reference evidence="13 14" key="1">
    <citation type="submission" date="2015-01" db="EMBL/GenBank/DDBJ databases">
        <title>The Genome Sequence of Exophiala xenobiotica CBS118157.</title>
        <authorList>
            <consortium name="The Broad Institute Genomics Platform"/>
            <person name="Cuomo C."/>
            <person name="de Hoog S."/>
            <person name="Gorbushina A."/>
            <person name="Stielow B."/>
            <person name="Teixiera M."/>
            <person name="Abouelleil A."/>
            <person name="Chapman S.B."/>
            <person name="Priest M."/>
            <person name="Young S.K."/>
            <person name="Wortman J."/>
            <person name="Nusbaum C."/>
            <person name="Birren B."/>
        </authorList>
    </citation>
    <scope>NUCLEOTIDE SEQUENCE [LARGE SCALE GENOMIC DNA]</scope>
    <source>
        <strain evidence="13 14">CBS 118157</strain>
    </source>
</reference>
<dbReference type="OrthoDB" id="6141102at2759"/>
<evidence type="ECO:0000259" key="12">
    <source>
        <dbReference type="PROSITE" id="PS51633"/>
    </source>
</evidence>
<keyword evidence="6" id="KW-0804">Transcription</keyword>
<dbReference type="PANTHER" id="PTHR45747:SF4">
    <property type="entry name" value="HISTONE-LYSINE N-METHYLTRANSFERASE E(Z)"/>
    <property type="match status" value="1"/>
</dbReference>
<dbReference type="Gene3D" id="2.170.270.10">
    <property type="entry name" value="SET domain"/>
    <property type="match status" value="1"/>
</dbReference>
<feature type="region of interest" description="Disordered" evidence="9">
    <location>
        <begin position="264"/>
        <end position="287"/>
    </location>
</feature>
<feature type="compositionally biased region" description="Polar residues" evidence="9">
    <location>
        <begin position="229"/>
        <end position="240"/>
    </location>
</feature>
<feature type="compositionally biased region" description="Low complexity" evidence="9">
    <location>
        <begin position="47"/>
        <end position="56"/>
    </location>
</feature>
<comment type="catalytic activity">
    <reaction evidence="8">
        <text>L-lysyl(27)-[histone H3] + 3 S-adenosyl-L-methionine = N(6),N(6),N(6)-trimethyl-L-lysyl(27)-[histone H3] + 3 S-adenosyl-L-homocysteine + 3 H(+)</text>
        <dbReference type="Rhea" id="RHEA:60292"/>
        <dbReference type="Rhea" id="RHEA-COMP:15535"/>
        <dbReference type="Rhea" id="RHEA-COMP:15548"/>
        <dbReference type="ChEBI" id="CHEBI:15378"/>
        <dbReference type="ChEBI" id="CHEBI:29969"/>
        <dbReference type="ChEBI" id="CHEBI:57856"/>
        <dbReference type="ChEBI" id="CHEBI:59789"/>
        <dbReference type="ChEBI" id="CHEBI:61961"/>
        <dbReference type="EC" id="2.1.1.356"/>
    </reaction>
</comment>
<dbReference type="SUPFAM" id="SSF57701">
    <property type="entry name" value="Zn2/Cys6 DNA-binding domain"/>
    <property type="match status" value="1"/>
</dbReference>
<protein>
    <recommendedName>
        <fullName evidence="15">SET domain-containing protein</fullName>
    </recommendedName>
</protein>
<accession>A0A0D2CAF7</accession>
<dbReference type="SMART" id="SM00066">
    <property type="entry name" value="GAL4"/>
    <property type="match status" value="1"/>
</dbReference>
<sequence length="1479" mass="166051">MDIHTGLPKASHPRRPGQENRIPYDGANQRLSDYPQGSASAPHQKRNSNTFSTTFNGNEIDPIVLSDSEDEAAGKKRNRKVDIDLTHEIVRDHSFNPWRQTNQMSPNSFASTQTTPSLRATQNPLQRGNEQASLSRPMPTANAFFEAVHLGPRPYNALLAAMRDPVTREQDVDARSRTPQTRASGDVETRTGSTSASIPGGPRLETPTSSPRYSPVRQGSREDLRRGPTQANLGSPSTTLNQTFAPIINQTLQNSVRRTLQSISNQGLPDSTEDNLEEEPQNASTDAVNDLQRKIIERRNIVERNIIARSSSSTTSHVVQNEPNSGSKTLACINCNRVKSKCDGLSPCTACRQRGDLCSYAARHSPDLRRSKIVSLNLPRSNNTVAPSSAQTSPPICEALSSKERTNPLTRNFEATAPNTMQHDTEGPGVRQREPLFRDSERDNVPDQAQVLGRQAQEINAADLRPQATPDGHGQVSGHDTILEDESYTSDESSGSMETARVEPKIETIKAILEDLRKDLHSWREKSVQADLRQALVDTRMHSGPKTESVAADPFAALTKQRRSASEAELAAFAKPQSKKLQVIPTDETSFYTGGTMLPKYKAIGRVSASLLAPGYRTAKYRPYDAEDEIQDPEFTEKYAEREQRFKNNYDSLLAQRNCQEQVWLWKPWAEELFSYLRIKASDVLYYFTVGHFDPDREVTGDWSDLWEAEQRNKCRTCGLADPESRCMHFSETFRSLPKPDDHSLVLAGLAAYAFHEETGVSLWHVAAGGLLQPRYDDPKAERSKDLSLCVICFRHQCPEHGSYEEPADEDHGVKDSEEFTAFINDEERDHNLRKFTTLPVREKVKTDLHVCGLFCVEPSLTLGQILGRQADGSIGGDSRAVVQSRHILDDDDLCGPSCFWDATKRRNIKILDLQFQPFQSQSQKLVVDKGLQFYLNNKRGPCLIAQIVKDVGCMKIFEYMVWRLTRKAHLSVDGEVMSDSSNAQRLSNHPGMRKRKKPPPNIDTSRSAELDLREAFVPCSHDGPCYNNPACSCSKSKIHCERMCGCGDSCKRRFRGCTCTMRGNKICFKDSRCDCWTHNRECDPFLCGKCGVLEVLDSYNKYNEDIRKGRCKNNRIQLGLPAPTTKAPSQVQGYGLYSRAEIAAGDFIGEYTGEIISINEGDRRGAMYHVLNQEYLFIINKGQEIDASNHGNKMRFMNNSQLDEYINVEPKKLWCNGVVRLGLFAKRLIKAGEELLYNYNYPESVTKNFWEPGERPANARRLIPMASERIARTTGANKLTEEQANQIREDSSQSPLLTRHPKRKRPMQESPRTSYRTRNATMDGVGDSSADERAQVPEAPEIGDSEDSDYESNSQMSDDVGEVDEDSDDESEPESTERLPTRTRGYARGHKSQNTHEATRPGTQAGRDRSGRRPGQRDSQTFENRRDRAGTVQMVKARKRKIGPHDKRFGGRAQQLAWQTRRKNESRERGSGDGSGEL</sequence>
<feature type="domain" description="CXC" evidence="12">
    <location>
        <begin position="996"/>
        <end position="1108"/>
    </location>
</feature>
<dbReference type="InterPro" id="IPR045318">
    <property type="entry name" value="EZH1/2-like"/>
</dbReference>
<evidence type="ECO:0000256" key="3">
    <source>
        <dbReference type="ARBA" id="ARBA00022691"/>
    </source>
</evidence>
<dbReference type="CDD" id="cd00067">
    <property type="entry name" value="GAL4"/>
    <property type="match status" value="1"/>
</dbReference>